<evidence type="ECO:0000313" key="2">
    <source>
        <dbReference type="EMBL" id="KDQ58346.1"/>
    </source>
</evidence>
<feature type="region of interest" description="Disordered" evidence="1">
    <location>
        <begin position="418"/>
        <end position="478"/>
    </location>
</feature>
<dbReference type="AlphaFoldDB" id="A0A067Q6X3"/>
<keyword evidence="3" id="KW-1185">Reference proteome</keyword>
<organism evidence="2 3">
    <name type="scientific">Jaapia argillacea MUCL 33604</name>
    <dbReference type="NCBI Taxonomy" id="933084"/>
    <lineage>
        <taxon>Eukaryota</taxon>
        <taxon>Fungi</taxon>
        <taxon>Dikarya</taxon>
        <taxon>Basidiomycota</taxon>
        <taxon>Agaricomycotina</taxon>
        <taxon>Agaricomycetes</taxon>
        <taxon>Agaricomycetidae</taxon>
        <taxon>Jaapiales</taxon>
        <taxon>Jaapiaceae</taxon>
        <taxon>Jaapia</taxon>
    </lineage>
</organism>
<feature type="compositionally biased region" description="Acidic residues" evidence="1">
    <location>
        <begin position="341"/>
        <end position="363"/>
    </location>
</feature>
<feature type="compositionally biased region" description="Polar residues" evidence="1">
    <location>
        <begin position="434"/>
        <end position="446"/>
    </location>
</feature>
<feature type="compositionally biased region" description="Basic and acidic residues" evidence="1">
    <location>
        <begin position="45"/>
        <end position="68"/>
    </location>
</feature>
<name>A0A067Q6X3_9AGAM</name>
<protein>
    <submittedName>
        <fullName evidence="2">Uncharacterized protein</fullName>
    </submittedName>
</protein>
<feature type="region of interest" description="Disordered" evidence="1">
    <location>
        <begin position="313"/>
        <end position="363"/>
    </location>
</feature>
<dbReference type="InParanoid" id="A0A067Q6X3"/>
<feature type="compositionally biased region" description="Basic residues" evidence="1">
    <location>
        <begin position="313"/>
        <end position="324"/>
    </location>
</feature>
<proteinExistence type="predicted"/>
<evidence type="ECO:0000313" key="3">
    <source>
        <dbReference type="Proteomes" id="UP000027265"/>
    </source>
</evidence>
<dbReference type="HOGENOM" id="CLU_544111_0_0_1"/>
<feature type="compositionally biased region" description="Low complexity" evidence="1">
    <location>
        <begin position="133"/>
        <end position="143"/>
    </location>
</feature>
<evidence type="ECO:0000256" key="1">
    <source>
        <dbReference type="SAM" id="MobiDB-lite"/>
    </source>
</evidence>
<dbReference type="EMBL" id="KL197717">
    <property type="protein sequence ID" value="KDQ58346.1"/>
    <property type="molecule type" value="Genomic_DNA"/>
</dbReference>
<gene>
    <name evidence="2" type="ORF">JAAARDRAFT_34141</name>
</gene>
<accession>A0A067Q6X3</accession>
<sequence length="518" mass="57667">MHSTDLRHTSETTHSQSTSSSLYSEDSTDRDVLDLPPRPPTRLSFHRDVVMQIRDSSKREGSFSDHKTHPTALESTRCDLDFEDMSFCNSSDSSEQEDDSSGDDSDDEDSSSEDEFVFDSFFSPKPVIPPSTPTASSSAAPTPAARPPSPTPSTSTSPACPSPLSPRRTHCHGSKQSTSVHPRHNYPHHGFSRSALMHQKWFWNNRYEEHAGWQLCSATGSAAYDGISIAPTRPPSRDRRSSLSVFFTSTSGGKMGGTATKGSDPKSPIYPRMGDIGALREQYSADVDRWYCGFPLFKIRRRLYLHDMEHRSPFRSKSKGKSKARTPPTRRGSETTAVDSGTEEDEEGVGSSEEEQTLVDEEESFEFDFSVVGETLTNERAPSACGGRGNEELRPWETNWFFRWEKFAELLKEDAAAASASASSTRVNSPYPILTQSSPKQQRRQISSSESEEGDEPPSPKFYFEEADEDESYYQYEDDEDYGVLVSNPVFGRALSAGYGSYAYEFLPVSDSPKRESS</sequence>
<dbReference type="OrthoDB" id="2921613at2759"/>
<reference evidence="3" key="1">
    <citation type="journal article" date="2014" name="Proc. Natl. Acad. Sci. U.S.A.">
        <title>Extensive sampling of basidiomycete genomes demonstrates inadequacy of the white-rot/brown-rot paradigm for wood decay fungi.</title>
        <authorList>
            <person name="Riley R."/>
            <person name="Salamov A.A."/>
            <person name="Brown D.W."/>
            <person name="Nagy L.G."/>
            <person name="Floudas D."/>
            <person name="Held B.W."/>
            <person name="Levasseur A."/>
            <person name="Lombard V."/>
            <person name="Morin E."/>
            <person name="Otillar R."/>
            <person name="Lindquist E.A."/>
            <person name="Sun H."/>
            <person name="LaButti K.M."/>
            <person name="Schmutz J."/>
            <person name="Jabbour D."/>
            <person name="Luo H."/>
            <person name="Baker S.E."/>
            <person name="Pisabarro A.G."/>
            <person name="Walton J.D."/>
            <person name="Blanchette R.A."/>
            <person name="Henrissat B."/>
            <person name="Martin F."/>
            <person name="Cullen D."/>
            <person name="Hibbett D.S."/>
            <person name="Grigoriev I.V."/>
        </authorList>
    </citation>
    <scope>NUCLEOTIDE SEQUENCE [LARGE SCALE GENOMIC DNA]</scope>
    <source>
        <strain evidence="3">MUCL 33604</strain>
    </source>
</reference>
<feature type="compositionally biased region" description="Acidic residues" evidence="1">
    <location>
        <begin position="465"/>
        <end position="478"/>
    </location>
</feature>
<feature type="region of interest" description="Disordered" evidence="1">
    <location>
        <begin position="247"/>
        <end position="269"/>
    </location>
</feature>
<feature type="compositionally biased region" description="Basic and acidic residues" evidence="1">
    <location>
        <begin position="1"/>
        <end position="11"/>
    </location>
</feature>
<feature type="compositionally biased region" description="Low complexity" evidence="1">
    <location>
        <begin position="12"/>
        <end position="25"/>
    </location>
</feature>
<feature type="compositionally biased region" description="Acidic residues" evidence="1">
    <location>
        <begin position="94"/>
        <end position="117"/>
    </location>
</feature>
<dbReference type="Proteomes" id="UP000027265">
    <property type="component" value="Unassembled WGS sequence"/>
</dbReference>
<feature type="region of interest" description="Disordered" evidence="1">
    <location>
        <begin position="1"/>
        <end position="186"/>
    </location>
</feature>